<keyword evidence="3" id="KW-0808">Transferase</keyword>
<feature type="binding site" evidence="7">
    <location>
        <position position="42"/>
    </location>
    <ligand>
        <name>ATP</name>
        <dbReference type="ChEBI" id="CHEBI:30616"/>
    </ligand>
</feature>
<evidence type="ECO:0000313" key="10">
    <source>
        <dbReference type="EMBL" id="KAK8875747.1"/>
    </source>
</evidence>
<proteinExistence type="inferred from homology"/>
<dbReference type="Gene3D" id="1.10.510.10">
    <property type="entry name" value="Transferase(Phosphotransferase) domain 1"/>
    <property type="match status" value="1"/>
</dbReference>
<comment type="similarity">
    <text evidence="8">Belongs to the protein kinase superfamily.</text>
</comment>
<gene>
    <name evidence="10" type="ORF">M9Y10_005922</name>
</gene>
<protein>
    <recommendedName>
        <fullName evidence="1">non-specific serine/threonine protein kinase</fullName>
        <ecNumber evidence="1">2.7.11.1</ecNumber>
    </recommendedName>
</protein>
<accession>A0ABR2JDT7</accession>
<evidence type="ECO:0000256" key="3">
    <source>
        <dbReference type="ARBA" id="ARBA00022679"/>
    </source>
</evidence>
<dbReference type="InterPro" id="IPR000719">
    <property type="entry name" value="Prot_kinase_dom"/>
</dbReference>
<evidence type="ECO:0000259" key="9">
    <source>
        <dbReference type="PROSITE" id="PS50011"/>
    </source>
</evidence>
<dbReference type="SUPFAM" id="SSF56112">
    <property type="entry name" value="Protein kinase-like (PK-like)"/>
    <property type="match status" value="1"/>
</dbReference>
<evidence type="ECO:0000256" key="1">
    <source>
        <dbReference type="ARBA" id="ARBA00012513"/>
    </source>
</evidence>
<dbReference type="Proteomes" id="UP001470230">
    <property type="component" value="Unassembled WGS sequence"/>
</dbReference>
<keyword evidence="6 7" id="KW-0067">ATP-binding</keyword>
<keyword evidence="5" id="KW-0418">Kinase</keyword>
<dbReference type="GO" id="GO:0051301">
    <property type="term" value="P:cell division"/>
    <property type="evidence" value="ECO:0007669"/>
    <property type="project" value="UniProtKB-KW"/>
</dbReference>
<keyword evidence="4 7" id="KW-0547">Nucleotide-binding</keyword>
<sequence>MEDGKNNVSKKDFEIIAPIGTGSFSNVYHAKHIATGLHVAMKQLFWNNSPERIVSEVKCMRALNQAKDHENIVKVLALFREVDQATVIMNYIEHTPFRIFLPNINGKLIKQYLRGLLRALSFVHSQKIIHRDVKPANFLFDPNTGKGCLIDFGLCEKDLHLESCTESITAGDDENDFDLCHPEKCQNRPKMIASRAGTRGFRAPEVLIASFNQTPKIDIWSAGVILLSMLTQRYPFFKSPDDLTALSEIAVIIGTDRLKEAAHECGRRIKFPKHIEGHNLRDLCHQLNAYVDNFNVDEYVYDLLEKMLEPLPSKRLTADQCLEHPFFADMDE</sequence>
<name>A0ABR2JDT7_9EUKA</name>
<keyword evidence="11" id="KW-1185">Reference proteome</keyword>
<keyword evidence="10" id="KW-0131">Cell cycle</keyword>
<evidence type="ECO:0000256" key="6">
    <source>
        <dbReference type="ARBA" id="ARBA00022840"/>
    </source>
</evidence>
<dbReference type="InterPro" id="IPR017441">
    <property type="entry name" value="Protein_kinase_ATP_BS"/>
</dbReference>
<evidence type="ECO:0000256" key="8">
    <source>
        <dbReference type="RuleBase" id="RU000304"/>
    </source>
</evidence>
<dbReference type="EMBL" id="JAPFFF010000012">
    <property type="protein sequence ID" value="KAK8875747.1"/>
    <property type="molecule type" value="Genomic_DNA"/>
</dbReference>
<dbReference type="PROSITE" id="PS00107">
    <property type="entry name" value="PROTEIN_KINASE_ATP"/>
    <property type="match status" value="1"/>
</dbReference>
<reference evidence="10 11" key="1">
    <citation type="submission" date="2024-04" db="EMBL/GenBank/DDBJ databases">
        <title>Tritrichomonas musculus Genome.</title>
        <authorList>
            <person name="Alves-Ferreira E."/>
            <person name="Grigg M."/>
            <person name="Lorenzi H."/>
            <person name="Galac M."/>
        </authorList>
    </citation>
    <scope>NUCLEOTIDE SEQUENCE [LARGE SCALE GENOMIC DNA]</scope>
    <source>
        <strain evidence="10 11">EAF2021</strain>
    </source>
</reference>
<keyword evidence="2 8" id="KW-0723">Serine/threonine-protein kinase</keyword>
<evidence type="ECO:0000313" key="11">
    <source>
        <dbReference type="Proteomes" id="UP001470230"/>
    </source>
</evidence>
<feature type="domain" description="Protein kinase" evidence="9">
    <location>
        <begin position="13"/>
        <end position="327"/>
    </location>
</feature>
<dbReference type="PROSITE" id="PS00108">
    <property type="entry name" value="PROTEIN_KINASE_ST"/>
    <property type="match status" value="1"/>
</dbReference>
<organism evidence="10 11">
    <name type="scientific">Tritrichomonas musculus</name>
    <dbReference type="NCBI Taxonomy" id="1915356"/>
    <lineage>
        <taxon>Eukaryota</taxon>
        <taxon>Metamonada</taxon>
        <taxon>Parabasalia</taxon>
        <taxon>Tritrichomonadida</taxon>
        <taxon>Tritrichomonadidae</taxon>
        <taxon>Tritrichomonas</taxon>
    </lineage>
</organism>
<keyword evidence="10" id="KW-0132">Cell division</keyword>
<dbReference type="PROSITE" id="PS50011">
    <property type="entry name" value="PROTEIN_KINASE_DOM"/>
    <property type="match status" value="1"/>
</dbReference>
<evidence type="ECO:0000256" key="7">
    <source>
        <dbReference type="PROSITE-ProRule" id="PRU10141"/>
    </source>
</evidence>
<dbReference type="SMART" id="SM00220">
    <property type="entry name" value="S_TKc"/>
    <property type="match status" value="1"/>
</dbReference>
<dbReference type="InterPro" id="IPR008271">
    <property type="entry name" value="Ser/Thr_kinase_AS"/>
</dbReference>
<evidence type="ECO:0000256" key="4">
    <source>
        <dbReference type="ARBA" id="ARBA00022741"/>
    </source>
</evidence>
<dbReference type="PANTHER" id="PTHR44167:SF23">
    <property type="entry name" value="CDC7 KINASE, ISOFORM A-RELATED"/>
    <property type="match status" value="1"/>
</dbReference>
<dbReference type="InterPro" id="IPR011009">
    <property type="entry name" value="Kinase-like_dom_sf"/>
</dbReference>
<dbReference type="Gene3D" id="3.30.200.20">
    <property type="entry name" value="Phosphorylase Kinase, domain 1"/>
    <property type="match status" value="1"/>
</dbReference>
<dbReference type="PANTHER" id="PTHR44167">
    <property type="entry name" value="OVARIAN-SPECIFIC SERINE/THREONINE-PROTEIN KINASE LOK-RELATED"/>
    <property type="match status" value="1"/>
</dbReference>
<dbReference type="EC" id="2.7.11.1" evidence="1"/>
<evidence type="ECO:0000256" key="5">
    <source>
        <dbReference type="ARBA" id="ARBA00022777"/>
    </source>
</evidence>
<dbReference type="Pfam" id="PF00069">
    <property type="entry name" value="Pkinase"/>
    <property type="match status" value="1"/>
</dbReference>
<comment type="caution">
    <text evidence="10">The sequence shown here is derived from an EMBL/GenBank/DDBJ whole genome shotgun (WGS) entry which is preliminary data.</text>
</comment>
<dbReference type="CDD" id="cd14019">
    <property type="entry name" value="STKc_Cdc7"/>
    <property type="match status" value="1"/>
</dbReference>
<evidence type="ECO:0000256" key="2">
    <source>
        <dbReference type="ARBA" id="ARBA00022527"/>
    </source>
</evidence>